<dbReference type="InterPro" id="IPR019575">
    <property type="entry name" value="Nuop51_4Fe4S-bd"/>
</dbReference>
<dbReference type="EMBL" id="AY608630">
    <property type="protein sequence ID" value="AAU14238.1"/>
    <property type="molecule type" value="Genomic_DNA"/>
</dbReference>
<dbReference type="GO" id="GO:0008901">
    <property type="term" value="F:ferredoxin hydrogenase activity"/>
    <property type="evidence" value="ECO:0007669"/>
    <property type="project" value="InterPro"/>
</dbReference>
<keyword evidence="5" id="KW-0411">Iron-sulfur</keyword>
<dbReference type="GO" id="GO:0009055">
    <property type="term" value="F:electron transfer activity"/>
    <property type="evidence" value="ECO:0007669"/>
    <property type="project" value="InterPro"/>
</dbReference>
<gene>
    <name evidence="8" type="primary">HDG</name>
</gene>
<comment type="similarity">
    <text evidence="1">Belongs to the complex I 51 kDa subunit family.</text>
</comment>
<organism evidence="8">
    <name type="scientific">Nyctotherus ovalis</name>
    <name type="common">Ciliate protozoan</name>
    <dbReference type="NCBI Taxonomy" id="70075"/>
    <lineage>
        <taxon>Eukaryota</taxon>
        <taxon>Sar</taxon>
        <taxon>Alveolata</taxon>
        <taxon>Ciliophora</taxon>
        <taxon>Intramacronucleata</taxon>
        <taxon>Armophorea</taxon>
        <taxon>Clevelandellida</taxon>
        <taxon>Nyctotheridae</taxon>
        <taxon>Nyctotherus</taxon>
    </lineage>
</organism>
<dbReference type="SUPFAM" id="SSF140490">
    <property type="entry name" value="Nqo1C-terminal domain-like"/>
    <property type="match status" value="1"/>
</dbReference>
<dbReference type="InterPro" id="IPR042128">
    <property type="entry name" value="NuoE_dom"/>
</dbReference>
<dbReference type="Pfam" id="PF01512">
    <property type="entry name" value="Complex1_51K"/>
    <property type="match status" value="1"/>
</dbReference>
<dbReference type="SUPFAM" id="SSF142019">
    <property type="entry name" value="Nqo1 FMN-binding domain-like"/>
    <property type="match status" value="1"/>
</dbReference>
<sequence length="637" mass="70901">VGGGGQPKPTDLEIRKARTALTFKEDMDLPLRKSHENPEVVNLYKNYLKEPLGHNSHHYLHTTYAPNKTRDMATYNVDEAAGLDSILARYPKHPQYLLPIIIEESDKKGYISDPSLVKIANHVQMYAPQVESVISHYHFFPRKHTSDTHVYLCRCHNCMMKGQKKVMQAIKEKYGVQDFHGSVSKNGKFTFHAMNWLGYCVNDGPAMLIKRTGGDYVETLTGLSGDSIEESLNSLKGKTYKWAKNNIVEQSLKAKGKEYSLIENHISVKDAIKKAVQMGPMKVIKEVTEAKLLGRGGAGFMTGRKWESAYKADVKEKYVVCNADEGLPSTFKDWYLLNNENKRKEVLAGMGICANTIGAKKCYLYLRYEYRNLVPNIEADIKKLQSECPELAMLNYEVRLGGGPYVAGEENAQFESIQGSAPIPRKDRPSSVFPTIEGLFFKPTVINNVETFACVPHIVQQGSAAFKTNGLPKLLSVSGDVERPLIIECLLNGYTLNDLIKDAKARDVAAAEIGGCTEPLVFHDKFSMPFGFGKNVLNAAGSVVLFDTACDFGEVYSNKLHFMADESCKQCVPCRDGAQLLHKAFDQMRTTGKTKYNERSLKTAAEAAKLSAICAHGKALNPLFDSACEYLKSKKPL</sequence>
<accession>Q1M172</accession>
<dbReference type="InterPro" id="IPR011538">
    <property type="entry name" value="Nuo51_FMN-bd"/>
</dbReference>
<dbReference type="Gene3D" id="1.20.1440.230">
    <property type="entry name" value="NADH-ubiquinone oxidoreductase 51kDa subunit, iron-sulphur binding domain"/>
    <property type="match status" value="1"/>
</dbReference>
<evidence type="ECO:0000256" key="2">
    <source>
        <dbReference type="ARBA" id="ARBA00022485"/>
    </source>
</evidence>
<dbReference type="SUPFAM" id="SSF52833">
    <property type="entry name" value="Thioredoxin-like"/>
    <property type="match status" value="1"/>
</dbReference>
<evidence type="ECO:0000259" key="6">
    <source>
        <dbReference type="SMART" id="SM00902"/>
    </source>
</evidence>
<keyword evidence="3" id="KW-0479">Metal-binding</keyword>
<proteinExistence type="inferred from homology"/>
<dbReference type="GO" id="GO:0005506">
    <property type="term" value="F:iron ion binding"/>
    <property type="evidence" value="ECO:0007669"/>
    <property type="project" value="InterPro"/>
</dbReference>
<dbReference type="InterPro" id="IPR003149">
    <property type="entry name" value="Fe_hydrogenase_ssu"/>
</dbReference>
<dbReference type="Gene3D" id="3.40.50.11540">
    <property type="entry name" value="NADH-ubiquinone oxidoreductase 51kDa subunit"/>
    <property type="match status" value="1"/>
</dbReference>
<feature type="domain" description="Iron hydrogenase small subunit" evidence="6">
    <location>
        <begin position="9"/>
        <end position="68"/>
    </location>
</feature>
<feature type="non-terminal residue" evidence="8">
    <location>
        <position position="1"/>
    </location>
</feature>
<dbReference type="Gene3D" id="3.40.50.1780">
    <property type="match status" value="1"/>
</dbReference>
<dbReference type="InterPro" id="IPR008953">
    <property type="entry name" value="Fe_hydrogenase_HydB"/>
</dbReference>
<dbReference type="GO" id="GO:0051539">
    <property type="term" value="F:4 iron, 4 sulfur cluster binding"/>
    <property type="evidence" value="ECO:0007669"/>
    <property type="project" value="UniProtKB-KW"/>
</dbReference>
<dbReference type="SUPFAM" id="SSF48674">
    <property type="entry name" value="Fe-only hydrogenase smaller subunit"/>
    <property type="match status" value="1"/>
</dbReference>
<dbReference type="Pfam" id="PF10589">
    <property type="entry name" value="NADH_4Fe-4S"/>
    <property type="match status" value="1"/>
</dbReference>
<dbReference type="InterPro" id="IPR037207">
    <property type="entry name" value="Nuop51_4Fe4S-bd_sf"/>
</dbReference>
<dbReference type="InterPro" id="IPR036249">
    <property type="entry name" value="Thioredoxin-like_sf"/>
</dbReference>
<evidence type="ECO:0000256" key="5">
    <source>
        <dbReference type="ARBA" id="ARBA00023014"/>
    </source>
</evidence>
<dbReference type="PANTHER" id="PTHR43578:SF3">
    <property type="entry name" value="NADH-QUINONE OXIDOREDUCTASE SUBUNIT F"/>
    <property type="match status" value="1"/>
</dbReference>
<keyword evidence="4" id="KW-0408">Iron</keyword>
<dbReference type="InterPro" id="IPR041921">
    <property type="entry name" value="NuoE_N"/>
</dbReference>
<dbReference type="PANTHER" id="PTHR43578">
    <property type="entry name" value="NADH-QUINONE OXIDOREDUCTASE SUBUNIT F"/>
    <property type="match status" value="1"/>
</dbReference>
<keyword evidence="2" id="KW-0004">4Fe-4S</keyword>
<evidence type="ECO:0000256" key="1">
    <source>
        <dbReference type="ARBA" id="ARBA00007523"/>
    </source>
</evidence>
<dbReference type="CDD" id="cd03064">
    <property type="entry name" value="TRX_Fd_NuoE"/>
    <property type="match status" value="1"/>
</dbReference>
<dbReference type="Gene3D" id="1.10.10.1590">
    <property type="entry name" value="NADH-quinone oxidoreductase subunit E"/>
    <property type="match status" value="1"/>
</dbReference>
<evidence type="ECO:0000313" key="8">
    <source>
        <dbReference type="EMBL" id="AAU14238.1"/>
    </source>
</evidence>
<dbReference type="Gene3D" id="3.40.950.10">
    <property type="entry name" value="Fe-only Hydrogenase (Larger Subunit), Chain L, domain 3"/>
    <property type="match status" value="1"/>
</dbReference>
<feature type="domain" description="NADH-ubiquinone oxidoreductase 51kDa subunit iron-sulphur binding" evidence="7">
    <location>
        <begin position="553"/>
        <end position="599"/>
    </location>
</feature>
<dbReference type="Gene3D" id="3.40.30.10">
    <property type="entry name" value="Glutaredoxin"/>
    <property type="match status" value="1"/>
</dbReference>
<evidence type="ECO:0000259" key="7">
    <source>
        <dbReference type="SMART" id="SM00928"/>
    </source>
</evidence>
<dbReference type="Pfam" id="PF01257">
    <property type="entry name" value="2Fe-2S_thioredx"/>
    <property type="match status" value="1"/>
</dbReference>
<dbReference type="InterPro" id="IPR037225">
    <property type="entry name" value="Nuo51_FMN-bd_sf"/>
</dbReference>
<reference evidence="8" key="1">
    <citation type="submission" date="2004-04" db="EMBL/GenBank/DDBJ databases">
        <title>Evidence for lateral gene transfer in the evolution of the hydrogenosomes of the anaerobic ciliate Nyctotherus ovalis.</title>
        <authorList>
            <person name="Boxma B."/>
            <person name="Ricard G."/>
            <person name="van Hoek A."/>
            <person name="Severing E."/>
            <person name="Moon-van der Staay S.Y."/>
            <person name="van der Staay G."/>
            <person name="van Alen T."/>
            <person name="de Graaf R."/>
            <person name="Cremers G."/>
            <person name="Kwantes M."/>
            <person name="Huynen M."/>
            <person name="Hackstein J."/>
        </authorList>
    </citation>
    <scope>NUCLEOTIDE SEQUENCE</scope>
</reference>
<evidence type="ECO:0000256" key="3">
    <source>
        <dbReference type="ARBA" id="ARBA00022723"/>
    </source>
</evidence>
<dbReference type="AlphaFoldDB" id="Q1M172"/>
<name>Q1M172_NYCOV</name>
<dbReference type="SMART" id="SM00928">
    <property type="entry name" value="NADH_4Fe-4S"/>
    <property type="match status" value="1"/>
</dbReference>
<dbReference type="SMART" id="SM00902">
    <property type="entry name" value="Fe_hyd_SSU"/>
    <property type="match status" value="1"/>
</dbReference>
<dbReference type="Pfam" id="PF02256">
    <property type="entry name" value="Fe_hyd_SSU"/>
    <property type="match status" value="1"/>
</dbReference>
<evidence type="ECO:0000256" key="4">
    <source>
        <dbReference type="ARBA" id="ARBA00023004"/>
    </source>
</evidence>
<protein>
    <submittedName>
        <fullName evidence="8">Hydrogenosomal Fe-hydrogenase</fullName>
    </submittedName>
</protein>